<keyword evidence="10" id="KW-1185">Reference proteome</keyword>
<accession>A0A839IVT8</accession>
<organism evidence="9 10">
    <name type="scientific">Oceanospirillum sediminis</name>
    <dbReference type="NCBI Taxonomy" id="2760088"/>
    <lineage>
        <taxon>Bacteria</taxon>
        <taxon>Pseudomonadati</taxon>
        <taxon>Pseudomonadota</taxon>
        <taxon>Gammaproteobacteria</taxon>
        <taxon>Oceanospirillales</taxon>
        <taxon>Oceanospirillaceae</taxon>
        <taxon>Oceanospirillum</taxon>
    </lineage>
</organism>
<comment type="caution">
    <text evidence="9">The sequence shown here is derived from an EMBL/GenBank/DDBJ whole genome shotgun (WGS) entry which is preliminary data.</text>
</comment>
<protein>
    <submittedName>
        <fullName evidence="9">AEC family transporter</fullName>
    </submittedName>
</protein>
<proteinExistence type="inferred from homology"/>
<evidence type="ECO:0000256" key="5">
    <source>
        <dbReference type="ARBA" id="ARBA00022692"/>
    </source>
</evidence>
<dbReference type="PANTHER" id="PTHR36838:SF1">
    <property type="entry name" value="SLR1864 PROTEIN"/>
    <property type="match status" value="1"/>
</dbReference>
<feature type="transmembrane region" description="Helical" evidence="8">
    <location>
        <begin position="273"/>
        <end position="294"/>
    </location>
</feature>
<feature type="transmembrane region" description="Helical" evidence="8">
    <location>
        <begin position="125"/>
        <end position="145"/>
    </location>
</feature>
<dbReference type="InterPro" id="IPR038770">
    <property type="entry name" value="Na+/solute_symporter_sf"/>
</dbReference>
<evidence type="ECO:0000256" key="8">
    <source>
        <dbReference type="SAM" id="Phobius"/>
    </source>
</evidence>
<dbReference type="Gene3D" id="1.20.1530.20">
    <property type="match status" value="1"/>
</dbReference>
<evidence type="ECO:0000256" key="1">
    <source>
        <dbReference type="ARBA" id="ARBA00004651"/>
    </source>
</evidence>
<evidence type="ECO:0000256" key="3">
    <source>
        <dbReference type="ARBA" id="ARBA00022448"/>
    </source>
</evidence>
<evidence type="ECO:0000256" key="7">
    <source>
        <dbReference type="ARBA" id="ARBA00023136"/>
    </source>
</evidence>
<feature type="transmembrane region" description="Helical" evidence="8">
    <location>
        <begin position="213"/>
        <end position="236"/>
    </location>
</feature>
<dbReference type="GO" id="GO:0005886">
    <property type="term" value="C:plasma membrane"/>
    <property type="evidence" value="ECO:0007669"/>
    <property type="project" value="UniProtKB-SubCell"/>
</dbReference>
<comment type="subcellular location">
    <subcellularLocation>
        <location evidence="1">Cell membrane</location>
        <topology evidence="1">Multi-pass membrane protein</topology>
    </subcellularLocation>
</comment>
<feature type="transmembrane region" description="Helical" evidence="8">
    <location>
        <begin position="157"/>
        <end position="174"/>
    </location>
</feature>
<dbReference type="EMBL" id="JACJFM010000035">
    <property type="protein sequence ID" value="MBB1488790.1"/>
    <property type="molecule type" value="Genomic_DNA"/>
</dbReference>
<evidence type="ECO:0000313" key="10">
    <source>
        <dbReference type="Proteomes" id="UP000565262"/>
    </source>
</evidence>
<feature type="transmembrane region" description="Helical" evidence="8">
    <location>
        <begin position="242"/>
        <end position="261"/>
    </location>
</feature>
<comment type="similarity">
    <text evidence="2">Belongs to the auxin efflux carrier (TC 2.A.69) family.</text>
</comment>
<reference evidence="9 10" key="1">
    <citation type="submission" date="2020-08" db="EMBL/GenBank/DDBJ databases">
        <title>Oceanospirillum sp. nov. isolated from marine sediment.</title>
        <authorList>
            <person name="Ji X."/>
        </authorList>
    </citation>
    <scope>NUCLEOTIDE SEQUENCE [LARGE SCALE GENOMIC DNA]</scope>
    <source>
        <strain evidence="9 10">D5</strain>
    </source>
</reference>
<name>A0A839IVT8_9GAMM</name>
<evidence type="ECO:0000256" key="4">
    <source>
        <dbReference type="ARBA" id="ARBA00022475"/>
    </source>
</evidence>
<dbReference type="Pfam" id="PF03547">
    <property type="entry name" value="Mem_trans"/>
    <property type="match status" value="1"/>
</dbReference>
<evidence type="ECO:0000256" key="6">
    <source>
        <dbReference type="ARBA" id="ARBA00022989"/>
    </source>
</evidence>
<feature type="transmembrane region" description="Helical" evidence="8">
    <location>
        <begin position="68"/>
        <end position="89"/>
    </location>
</feature>
<evidence type="ECO:0000313" key="9">
    <source>
        <dbReference type="EMBL" id="MBB1488790.1"/>
    </source>
</evidence>
<dbReference type="Proteomes" id="UP000565262">
    <property type="component" value="Unassembled WGS sequence"/>
</dbReference>
<feature type="transmembrane region" description="Helical" evidence="8">
    <location>
        <begin position="180"/>
        <end position="201"/>
    </location>
</feature>
<dbReference type="GO" id="GO:0055085">
    <property type="term" value="P:transmembrane transport"/>
    <property type="evidence" value="ECO:0007669"/>
    <property type="project" value="InterPro"/>
</dbReference>
<evidence type="ECO:0000256" key="2">
    <source>
        <dbReference type="ARBA" id="ARBA00010145"/>
    </source>
</evidence>
<feature type="transmembrane region" description="Helical" evidence="8">
    <location>
        <begin position="12"/>
        <end position="30"/>
    </location>
</feature>
<keyword evidence="6 8" id="KW-1133">Transmembrane helix</keyword>
<keyword evidence="5 8" id="KW-0812">Transmembrane</keyword>
<dbReference type="InterPro" id="IPR004776">
    <property type="entry name" value="Mem_transp_PIN-like"/>
</dbReference>
<dbReference type="PANTHER" id="PTHR36838">
    <property type="entry name" value="AUXIN EFFLUX CARRIER FAMILY PROTEIN"/>
    <property type="match status" value="1"/>
</dbReference>
<gene>
    <name evidence="9" type="ORF">H4O21_19460</name>
</gene>
<dbReference type="AlphaFoldDB" id="A0A839IVT8"/>
<keyword evidence="3" id="KW-0813">Transport</keyword>
<keyword evidence="7 8" id="KW-0472">Membrane</keyword>
<keyword evidence="4" id="KW-1003">Cell membrane</keyword>
<sequence length="295" mass="32097">MEVSVLAEKLLLTVFPLFAVVAAGALYGRWKQTDISIANRMNMDVFVPALVFSVLADKSFDLLAYQDLALAAGLIVLGSGLVLLPLISLTGWSLKTFIPPMMFNNTGNMGIPLIVLAFGEEALPAAVIVFIVEMLLHFSVGLYILDHRTRLSAMLKMPVVQATILGFAFSFMNWSLPEALAIPMDMLGQISIPLMLFTLGVRLLSVDLSDWRIGLAGAILCPLSGLLVAWLAGFIWSFDSQQWAILLVFSALPPAVLNYMVAEQYNQEPARVASIVLLGNFASILTLPVVLAWVL</sequence>